<keyword evidence="2" id="KW-1185">Reference proteome</keyword>
<dbReference type="VEuPathDB" id="AmoebaDB:DICPUDRAFT_79309"/>
<dbReference type="OrthoDB" id="24159at2759"/>
<organism evidence="1 2">
    <name type="scientific">Dictyostelium purpureum</name>
    <name type="common">Slime mold</name>
    <dbReference type="NCBI Taxonomy" id="5786"/>
    <lineage>
        <taxon>Eukaryota</taxon>
        <taxon>Amoebozoa</taxon>
        <taxon>Evosea</taxon>
        <taxon>Eumycetozoa</taxon>
        <taxon>Dictyostelia</taxon>
        <taxon>Dictyosteliales</taxon>
        <taxon>Dictyosteliaceae</taxon>
        <taxon>Dictyostelium</taxon>
    </lineage>
</organism>
<dbReference type="AlphaFoldDB" id="F0ZM72"/>
<proteinExistence type="predicted"/>
<evidence type="ECO:0000313" key="2">
    <source>
        <dbReference type="Proteomes" id="UP000001064"/>
    </source>
</evidence>
<reference evidence="2" key="1">
    <citation type="journal article" date="2011" name="Genome Biol.">
        <title>Comparative genomics of the social amoebae Dictyostelium discoideum and Dictyostelium purpureum.</title>
        <authorList>
            <consortium name="US DOE Joint Genome Institute (JGI-PGF)"/>
            <person name="Sucgang R."/>
            <person name="Kuo A."/>
            <person name="Tian X."/>
            <person name="Salerno W."/>
            <person name="Parikh A."/>
            <person name="Feasley C.L."/>
            <person name="Dalin E."/>
            <person name="Tu H."/>
            <person name="Huang E."/>
            <person name="Barry K."/>
            <person name="Lindquist E."/>
            <person name="Shapiro H."/>
            <person name="Bruce D."/>
            <person name="Schmutz J."/>
            <person name="Salamov A."/>
            <person name="Fey P."/>
            <person name="Gaudet P."/>
            <person name="Anjard C."/>
            <person name="Babu M.M."/>
            <person name="Basu S."/>
            <person name="Bushmanova Y."/>
            <person name="van der Wel H."/>
            <person name="Katoh-Kurasawa M."/>
            <person name="Dinh C."/>
            <person name="Coutinho P.M."/>
            <person name="Saito T."/>
            <person name="Elias M."/>
            <person name="Schaap P."/>
            <person name="Kay R.R."/>
            <person name="Henrissat B."/>
            <person name="Eichinger L."/>
            <person name="Rivero F."/>
            <person name="Putnam N.H."/>
            <person name="West C.M."/>
            <person name="Loomis W.F."/>
            <person name="Chisholm R.L."/>
            <person name="Shaulsky G."/>
            <person name="Strassmann J.E."/>
            <person name="Queller D.C."/>
            <person name="Kuspa A."/>
            <person name="Grigoriev I.V."/>
        </authorList>
    </citation>
    <scope>NUCLEOTIDE SEQUENCE [LARGE SCALE GENOMIC DNA]</scope>
    <source>
        <strain evidence="2">QSDP1</strain>
    </source>
</reference>
<sequence>MGIILEENYIKLNEMIFNDILQYLIIKKQSFKSLLEISLISKQSFKIIQNLITHQQKQLKITIGSIDSIKKYIENSLDCSNEVYKIKLFQFRDIEYVRCRGSKPKVYKIKSGVELKEFLKENCPQLKRVHLLTFTFADRFEGRDLDHFLFKQLIESHHDYSEGGFFSFDQVESDLCSEYLPLSNRKEFNETHGADKLQISLYNYSLDDVFHYQPRKLSIKYSRFRGLLLYNLDPFLKFDSIESLFIQQPVTAKFIRKALASKSLKSLSVTFMFEKDFDLFIGKVKPEDAIDSDIDTNGDSVIVYEESGDEDEYYSSNKDALIDNIKTKKPKKNPIREETSKRELLVKELTDSLQELSSNSTLKKLEIRILLPFYCRDPTLLFESIKSSGNQTLSKLSIPGYNVTKSNFLAPLLKVPSISTLYFESNPNFKYNVKSFNAYLNHVNENPNISKFKCSLVYHFAACDIILERLVRYFKENTRTLSIFITFQVIMENFFESSSKILTDEFCKKVQQDCLNIQDQLLQQLKQSNNKTLSLIFNP</sequence>
<dbReference type="InParanoid" id="F0ZM72"/>
<dbReference type="EMBL" id="GL871077">
    <property type="protein sequence ID" value="EGC34944.1"/>
    <property type="molecule type" value="Genomic_DNA"/>
</dbReference>
<gene>
    <name evidence="1" type="ORF">DICPUDRAFT_79309</name>
</gene>
<dbReference type="Proteomes" id="UP000001064">
    <property type="component" value="Unassembled WGS sequence"/>
</dbReference>
<evidence type="ECO:0000313" key="1">
    <source>
        <dbReference type="EMBL" id="EGC34944.1"/>
    </source>
</evidence>
<name>F0ZM72_DICPU</name>
<dbReference type="KEGG" id="dpp:DICPUDRAFT_79309"/>
<dbReference type="GeneID" id="10501958"/>
<protein>
    <submittedName>
        <fullName evidence="1">Uncharacterized protein</fullName>
    </submittedName>
</protein>
<dbReference type="RefSeq" id="XP_003288525.1">
    <property type="nucleotide sequence ID" value="XM_003288477.1"/>
</dbReference>
<accession>F0ZM72</accession>